<accession>A0A5B8I767</accession>
<evidence type="ECO:0000259" key="6">
    <source>
        <dbReference type="Pfam" id="PF07298"/>
    </source>
</evidence>
<reference evidence="7 8" key="1">
    <citation type="submission" date="2019-07" db="EMBL/GenBank/DDBJ databases">
        <title>Litoreibacter alkalisoli sp. nov., isolated from saline-alkaline soil.</title>
        <authorList>
            <person name="Wang S."/>
            <person name="Xu L."/>
            <person name="Xing Y.-T."/>
            <person name="Sun J.-Q."/>
        </authorList>
    </citation>
    <scope>NUCLEOTIDE SEQUENCE [LARGE SCALE GENOMIC DNA]</scope>
    <source>
        <strain evidence="7 8">LN3S51</strain>
    </source>
</reference>
<feature type="transmembrane region" description="Helical" evidence="5">
    <location>
        <begin position="63"/>
        <end position="82"/>
    </location>
</feature>
<keyword evidence="4 5" id="KW-0472">Membrane</keyword>
<protein>
    <recommendedName>
        <fullName evidence="6">NnrU domain-containing protein</fullName>
    </recommendedName>
</protein>
<feature type="transmembrane region" description="Helical" evidence="5">
    <location>
        <begin position="116"/>
        <end position="136"/>
    </location>
</feature>
<evidence type="ECO:0000313" key="7">
    <source>
        <dbReference type="EMBL" id="QDY68396.1"/>
    </source>
</evidence>
<keyword evidence="3 5" id="KW-1133">Transmembrane helix</keyword>
<dbReference type="RefSeq" id="WP_146362981.1">
    <property type="nucleotide sequence ID" value="NZ_CP042261.1"/>
</dbReference>
<evidence type="ECO:0000256" key="5">
    <source>
        <dbReference type="SAM" id="Phobius"/>
    </source>
</evidence>
<feature type="transmembrane region" description="Helical" evidence="5">
    <location>
        <begin position="34"/>
        <end position="51"/>
    </location>
</feature>
<dbReference type="KEGG" id="lit:FPZ52_01355"/>
<organism evidence="7 8">
    <name type="scientific">Qingshengfaniella alkalisoli</name>
    <dbReference type="NCBI Taxonomy" id="2599296"/>
    <lineage>
        <taxon>Bacteria</taxon>
        <taxon>Pseudomonadati</taxon>
        <taxon>Pseudomonadota</taxon>
        <taxon>Alphaproteobacteria</taxon>
        <taxon>Rhodobacterales</taxon>
        <taxon>Paracoccaceae</taxon>
        <taxon>Qingshengfaniella</taxon>
    </lineage>
</organism>
<dbReference type="InterPro" id="IPR009915">
    <property type="entry name" value="NnrU_dom"/>
</dbReference>
<evidence type="ECO:0000256" key="4">
    <source>
        <dbReference type="ARBA" id="ARBA00023136"/>
    </source>
</evidence>
<proteinExistence type="predicted"/>
<evidence type="ECO:0000256" key="1">
    <source>
        <dbReference type="ARBA" id="ARBA00004141"/>
    </source>
</evidence>
<gene>
    <name evidence="7" type="ORF">FPZ52_01355</name>
</gene>
<evidence type="ECO:0000313" key="8">
    <source>
        <dbReference type="Proteomes" id="UP000318483"/>
    </source>
</evidence>
<comment type="subcellular location">
    <subcellularLocation>
        <location evidence="1">Membrane</location>
        <topology evidence="1">Multi-pass membrane protein</topology>
    </subcellularLocation>
</comment>
<feature type="transmembrane region" description="Helical" evidence="5">
    <location>
        <begin position="157"/>
        <end position="177"/>
    </location>
</feature>
<feature type="domain" description="NnrU" evidence="6">
    <location>
        <begin position="3"/>
        <end position="176"/>
    </location>
</feature>
<dbReference type="OrthoDB" id="5293641at2"/>
<keyword evidence="8" id="KW-1185">Reference proteome</keyword>
<dbReference type="Proteomes" id="UP000318483">
    <property type="component" value="Chromosome"/>
</dbReference>
<dbReference type="EMBL" id="CP042261">
    <property type="protein sequence ID" value="QDY68396.1"/>
    <property type="molecule type" value="Genomic_DNA"/>
</dbReference>
<evidence type="ECO:0000256" key="2">
    <source>
        <dbReference type="ARBA" id="ARBA00022692"/>
    </source>
</evidence>
<name>A0A5B8I767_9RHOB</name>
<dbReference type="Pfam" id="PF07298">
    <property type="entry name" value="NnrU"/>
    <property type="match status" value="1"/>
</dbReference>
<dbReference type="GO" id="GO:0016020">
    <property type="term" value="C:membrane"/>
    <property type="evidence" value="ECO:0007669"/>
    <property type="project" value="UniProtKB-SubCell"/>
</dbReference>
<keyword evidence="2 5" id="KW-0812">Transmembrane</keyword>
<evidence type="ECO:0000256" key="3">
    <source>
        <dbReference type="ARBA" id="ARBA00022989"/>
    </source>
</evidence>
<dbReference type="AlphaFoldDB" id="A0A5B8I767"/>
<sequence length="181" mass="20009">MVLLIFGLALWWAGHLYGRILPDLRSRLGKSGRGVSAVVILLGVLCMVFGFRVADVVPLYPKMAWAVHLNNLLVLIAFYLFAVAGAKTRLHRIIRHPQLTGFSIWAVAHLLVNGDLASWVMFGGLLVWALTEMVLINRAQPDWERPPVASKAKEIRAAAIALVLYAVVAAIHSWLGYFPFG</sequence>